<evidence type="ECO:0000256" key="3">
    <source>
        <dbReference type="ARBA" id="ARBA00023002"/>
    </source>
</evidence>
<reference evidence="6 7" key="2">
    <citation type="submission" date="2018-06" db="EMBL/GenBank/DDBJ databases">
        <title>Sequencing of bacterial isolates from soil warming experiment in Harvard Forest, Massachusetts, USA.</title>
        <authorList>
            <person name="Deangelis K.PhD."/>
        </authorList>
    </citation>
    <scope>NUCLEOTIDE SEQUENCE [LARGE SCALE GENOMIC DNA]</scope>
    <source>
        <strain evidence="6 7">GAS496</strain>
    </source>
</reference>
<gene>
    <name evidence="6" type="ORF">C8E89_11148</name>
</gene>
<dbReference type="PANTHER" id="PTHR47178">
    <property type="entry name" value="MONOOXYGENASE, FAD-BINDING"/>
    <property type="match status" value="1"/>
</dbReference>
<keyword evidence="4" id="KW-0503">Monooxygenase</keyword>
<evidence type="ECO:0000259" key="5">
    <source>
        <dbReference type="Pfam" id="PF01494"/>
    </source>
</evidence>
<dbReference type="InterPro" id="IPR002938">
    <property type="entry name" value="FAD-bd"/>
</dbReference>
<protein>
    <submittedName>
        <fullName evidence="6">2-polyprenyl-6-methoxyphenol hydroxylase-like FAD-dependent oxidoreductase</fullName>
    </submittedName>
</protein>
<evidence type="ECO:0000256" key="1">
    <source>
        <dbReference type="ARBA" id="ARBA00022630"/>
    </source>
</evidence>
<dbReference type="PRINTS" id="PR00420">
    <property type="entry name" value="RNGMNOXGNASE"/>
</dbReference>
<keyword evidence="7" id="KW-1185">Reference proteome</keyword>
<dbReference type="SUPFAM" id="SSF51905">
    <property type="entry name" value="FAD/NAD(P)-binding domain"/>
    <property type="match status" value="1"/>
</dbReference>
<evidence type="ECO:0000256" key="4">
    <source>
        <dbReference type="ARBA" id="ARBA00023033"/>
    </source>
</evidence>
<feature type="domain" description="FAD-binding" evidence="5">
    <location>
        <begin position="320"/>
        <end position="380"/>
    </location>
</feature>
<dbReference type="EMBL" id="QJJU01000011">
    <property type="protein sequence ID" value="PXX07264.1"/>
    <property type="molecule type" value="Genomic_DNA"/>
</dbReference>
<reference evidence="7" key="1">
    <citation type="submission" date="2018-05" db="EMBL/GenBank/DDBJ databases">
        <authorList>
            <person name="Deangelis K."/>
            <person name="Huntemann M."/>
            <person name="Clum A."/>
            <person name="Pillay M."/>
            <person name="Palaniappan K."/>
            <person name="Varghese N."/>
            <person name="Mikhailova N."/>
            <person name="Stamatis D."/>
            <person name="Reddy T."/>
            <person name="Daum C."/>
            <person name="Shapiro N."/>
            <person name="Ivanova N."/>
            <person name="Kyrpides N."/>
            <person name="Woyke T."/>
        </authorList>
    </citation>
    <scope>NUCLEOTIDE SEQUENCE [LARGE SCALE GENOMIC DNA]</scope>
    <source>
        <strain evidence="7">GAS496</strain>
    </source>
</reference>
<proteinExistence type="predicted"/>
<comment type="caution">
    <text evidence="6">The sequence shown here is derived from an EMBL/GenBank/DDBJ whole genome shotgun (WGS) entry which is preliminary data.</text>
</comment>
<keyword evidence="1" id="KW-0285">Flavoprotein</keyword>
<evidence type="ECO:0000313" key="7">
    <source>
        <dbReference type="Proteomes" id="UP000247781"/>
    </source>
</evidence>
<organism evidence="6 7">
    <name type="scientific">Mycolicibacterium moriokaense</name>
    <dbReference type="NCBI Taxonomy" id="39691"/>
    <lineage>
        <taxon>Bacteria</taxon>
        <taxon>Bacillati</taxon>
        <taxon>Actinomycetota</taxon>
        <taxon>Actinomycetes</taxon>
        <taxon>Mycobacteriales</taxon>
        <taxon>Mycobacteriaceae</taxon>
        <taxon>Mycolicibacterium</taxon>
    </lineage>
</organism>
<dbReference type="GO" id="GO:0071949">
    <property type="term" value="F:FAD binding"/>
    <property type="evidence" value="ECO:0007669"/>
    <property type="project" value="InterPro"/>
</dbReference>
<feature type="domain" description="FAD-binding" evidence="5">
    <location>
        <begin position="5"/>
        <end position="287"/>
    </location>
</feature>
<dbReference type="RefSeq" id="WP_110317350.1">
    <property type="nucleotide sequence ID" value="NZ_QJJU01000011.1"/>
</dbReference>
<dbReference type="OrthoDB" id="8670884at2"/>
<sequence>MTELRTVIAGGGLAGMTLAHYLHRRGVAVTVYERDSALAARDPGYRLHINSTGTSALHAALEPRLWALFLAASGMPRDDMLLFDEQLNPGPVRDKHAMAGTGAPTDDVPEHMVMCRSTLRRILHIGLENAVHFGVSVTGYHSNPDATVTVHLDNGDTVEADVLIAADGVNSAVRAQRLPQVQVIDLGSRHITAKIPLTPETQARLPKQMFNTFSLAFNAEHDGLTFGPLERTDPYSPLVKEQDQEFQDEVSQNYALSIFNSLTHRMLPDSELFAASPAKLKAYTLDRVASWHPGLVESVRLWDTDTVQALTLRSCIPTGAWEPSNVTVIGDAIHAMSSALGIGANTALRDAHVLGGELLAVTRGDKALLEGIGEYEEAMRDYGFTAVRMSAAVGAQVIGHHDLLE</sequence>
<keyword evidence="3" id="KW-0560">Oxidoreductase</keyword>
<dbReference type="Proteomes" id="UP000247781">
    <property type="component" value="Unassembled WGS sequence"/>
</dbReference>
<evidence type="ECO:0000256" key="2">
    <source>
        <dbReference type="ARBA" id="ARBA00022827"/>
    </source>
</evidence>
<keyword evidence="2" id="KW-0274">FAD</keyword>
<accession>A0A318HJ21</accession>
<dbReference type="InterPro" id="IPR036188">
    <property type="entry name" value="FAD/NAD-bd_sf"/>
</dbReference>
<dbReference type="GO" id="GO:0004497">
    <property type="term" value="F:monooxygenase activity"/>
    <property type="evidence" value="ECO:0007669"/>
    <property type="project" value="UniProtKB-KW"/>
</dbReference>
<dbReference type="PANTHER" id="PTHR47178:SF5">
    <property type="entry name" value="FAD-BINDING DOMAIN-CONTAINING PROTEIN"/>
    <property type="match status" value="1"/>
</dbReference>
<dbReference type="Pfam" id="PF01494">
    <property type="entry name" value="FAD_binding_3"/>
    <property type="match status" value="2"/>
</dbReference>
<evidence type="ECO:0000313" key="6">
    <source>
        <dbReference type="EMBL" id="PXX07264.1"/>
    </source>
</evidence>
<name>A0A318HJ21_9MYCO</name>
<dbReference type="AlphaFoldDB" id="A0A318HJ21"/>
<dbReference type="Gene3D" id="3.50.50.60">
    <property type="entry name" value="FAD/NAD(P)-binding domain"/>
    <property type="match status" value="1"/>
</dbReference>